<dbReference type="EMBL" id="CP042382">
    <property type="protein sequence ID" value="QEA39872.1"/>
    <property type="molecule type" value="Genomic_DNA"/>
</dbReference>
<accession>A0A5B8SRV0</accession>
<organism evidence="2 3">
    <name type="scientific">Pistricoccus aurantiacus</name>
    <dbReference type="NCBI Taxonomy" id="1883414"/>
    <lineage>
        <taxon>Bacteria</taxon>
        <taxon>Pseudomonadati</taxon>
        <taxon>Pseudomonadota</taxon>
        <taxon>Gammaproteobacteria</taxon>
        <taxon>Oceanospirillales</taxon>
        <taxon>Halomonadaceae</taxon>
        <taxon>Pistricoccus</taxon>
    </lineage>
</organism>
<reference evidence="2 3" key="1">
    <citation type="submission" date="2019-06" db="EMBL/GenBank/DDBJ databases">
        <title>Genome analyses of bacteria isolated from kimchi.</title>
        <authorList>
            <person name="Lee S."/>
            <person name="Ahn S."/>
            <person name="Roh S."/>
        </authorList>
    </citation>
    <scope>NUCLEOTIDE SEQUENCE [LARGE SCALE GENOMIC DNA]</scope>
    <source>
        <strain evidence="2 3">CBA4606</strain>
    </source>
</reference>
<dbReference type="KEGG" id="paur:FGL86_12870"/>
<name>A0A5B8SRV0_9GAMM</name>
<evidence type="ECO:0000313" key="2">
    <source>
        <dbReference type="EMBL" id="QEA39872.1"/>
    </source>
</evidence>
<dbReference type="InterPro" id="IPR055705">
    <property type="entry name" value="DUF7281"/>
</dbReference>
<evidence type="ECO:0000313" key="3">
    <source>
        <dbReference type="Proteomes" id="UP000321272"/>
    </source>
</evidence>
<dbReference type="OrthoDB" id="6381926at2"/>
<keyword evidence="3" id="KW-1185">Reference proteome</keyword>
<dbReference type="RefSeq" id="WP_147184920.1">
    <property type="nucleotide sequence ID" value="NZ_CP042382.1"/>
</dbReference>
<gene>
    <name evidence="2" type="ORF">FGL86_12870</name>
</gene>
<evidence type="ECO:0000259" key="1">
    <source>
        <dbReference type="Pfam" id="PF23947"/>
    </source>
</evidence>
<feature type="domain" description="DUF7281" evidence="1">
    <location>
        <begin position="135"/>
        <end position="281"/>
    </location>
</feature>
<dbReference type="AlphaFoldDB" id="A0A5B8SRV0"/>
<protein>
    <recommendedName>
        <fullName evidence="1">DUF7281 domain-containing protein</fullName>
    </recommendedName>
</protein>
<dbReference type="Proteomes" id="UP000321272">
    <property type="component" value="Chromosome"/>
</dbReference>
<proteinExistence type="predicted"/>
<dbReference type="Pfam" id="PF23947">
    <property type="entry name" value="DUF7281"/>
    <property type="match status" value="1"/>
</dbReference>
<sequence>MTRPLSPSAYRLLRCVEETLHRVPAVGKPRSGKALKEIEAWCAQYDIDLAVYRQGNTLRFDRRLLGEINEVLDSLGHPPLDIALSGRTTTQQAEQGGIEAKSVRERPRTRRVLASLPALSRPPWLASESREYRDLDWQSLDLGGFDILIQVENLDSFYAFTPDIEAIDRFRQPLVIYRGDRHYGGGFAVLAETWTATGKPHVYLGDFDAAGITFAIASQATHLLLPPLEWLIHHATADHLPATQMKAQASLLEHRAALSSDHPLRDYLAIILDRQRGLRQQWFGERLERVPLG</sequence>